<dbReference type="SUPFAM" id="SSF55961">
    <property type="entry name" value="Bet v1-like"/>
    <property type="match status" value="1"/>
</dbReference>
<evidence type="ECO:0000313" key="2">
    <source>
        <dbReference type="Proteomes" id="UP000317881"/>
    </source>
</evidence>
<dbReference type="EMBL" id="BJND01000053">
    <property type="protein sequence ID" value="GEC08444.1"/>
    <property type="molecule type" value="Genomic_DNA"/>
</dbReference>
<reference evidence="1 2" key="1">
    <citation type="submission" date="2019-06" db="EMBL/GenBank/DDBJ databases">
        <title>Whole genome shotgun sequence of Streptomyces spinoverrucosus NBRC 14228.</title>
        <authorList>
            <person name="Hosoyama A."/>
            <person name="Uohara A."/>
            <person name="Ohji S."/>
            <person name="Ichikawa N."/>
        </authorList>
    </citation>
    <scope>NUCLEOTIDE SEQUENCE [LARGE SCALE GENOMIC DNA]</scope>
    <source>
        <strain evidence="1 2">NBRC 14228</strain>
    </source>
</reference>
<accession>A0A4Y3VND3</accession>
<organism evidence="1 2">
    <name type="scientific">Streptomyces spinoverrucosus</name>
    <dbReference type="NCBI Taxonomy" id="284043"/>
    <lineage>
        <taxon>Bacteria</taxon>
        <taxon>Bacillati</taxon>
        <taxon>Actinomycetota</taxon>
        <taxon>Actinomycetes</taxon>
        <taxon>Kitasatosporales</taxon>
        <taxon>Streptomycetaceae</taxon>
        <taxon>Streptomyces</taxon>
    </lineage>
</organism>
<evidence type="ECO:0000313" key="1">
    <source>
        <dbReference type="EMBL" id="GEC08444.1"/>
    </source>
</evidence>
<dbReference type="Proteomes" id="UP000317881">
    <property type="component" value="Unassembled WGS sequence"/>
</dbReference>
<gene>
    <name evidence="1" type="ORF">SSP24_60990</name>
</gene>
<name>A0A4Y3VND3_9ACTN</name>
<sequence>MLTPLEHSLKQLPELGEQAMGHGSLYIETRICADLDTLWTHTQHPSQHQRWDLRFTEIDYLPRAEGEPQHFRYATRVLPFLTIAGTGISAGEKERPDGTRTSALRFASPHPLSLLAEGSGYWRYVPDGGGVRFLTGYDYRPRWGAFGALADRALFRPLMGWATAWSFDRLRLWLERGITPERALRNWLAELSARATLLALACTGLATESVLNHLGPLAAPMAYLYPLLLVVTACLAIFKSPLPCTPAARRCLRTPPIRARAPRLLRTLETPR</sequence>
<dbReference type="AlphaFoldDB" id="A0A4Y3VND3"/>
<protein>
    <recommendedName>
        <fullName evidence="3">Membrane protein YndG</fullName>
    </recommendedName>
</protein>
<proteinExistence type="predicted"/>
<keyword evidence="2" id="KW-1185">Reference proteome</keyword>
<evidence type="ECO:0008006" key="3">
    <source>
        <dbReference type="Google" id="ProtNLM"/>
    </source>
</evidence>
<comment type="caution">
    <text evidence="1">The sequence shown here is derived from an EMBL/GenBank/DDBJ whole genome shotgun (WGS) entry which is preliminary data.</text>
</comment>